<feature type="domain" description="Beta-lactamase-related" evidence="1">
    <location>
        <begin position="39"/>
        <end position="279"/>
    </location>
</feature>
<evidence type="ECO:0000313" key="2">
    <source>
        <dbReference type="EMBL" id="EGF93322.1"/>
    </source>
</evidence>
<dbReference type="AlphaFoldDB" id="F4QKM0"/>
<protein>
    <submittedName>
        <fullName evidence="2">D-alanyl-D-alanine carboxypeptidase</fullName>
        <ecNumber evidence="2">3.4.16.4</ecNumber>
    </submittedName>
</protein>
<dbReference type="STRING" id="715226.ABI_17620"/>
<organism evidence="2 3">
    <name type="scientific">Asticcacaulis biprosthecium C19</name>
    <dbReference type="NCBI Taxonomy" id="715226"/>
    <lineage>
        <taxon>Bacteria</taxon>
        <taxon>Pseudomonadati</taxon>
        <taxon>Pseudomonadota</taxon>
        <taxon>Alphaproteobacteria</taxon>
        <taxon>Caulobacterales</taxon>
        <taxon>Caulobacteraceae</taxon>
        <taxon>Asticcacaulis</taxon>
    </lineage>
</organism>
<dbReference type="HOGENOM" id="CLU_020027_2_1_5"/>
<keyword evidence="3" id="KW-1185">Reference proteome</keyword>
<dbReference type="EC" id="3.4.16.4" evidence="2"/>
<name>F4QKM0_9CAUL</name>
<dbReference type="SUPFAM" id="SSF56601">
    <property type="entry name" value="beta-lactamase/transpeptidase-like"/>
    <property type="match status" value="1"/>
</dbReference>
<reference evidence="3" key="1">
    <citation type="submission" date="2011-03" db="EMBL/GenBank/DDBJ databases">
        <title>Draft genome sequence of Brevundimonas diminuta.</title>
        <authorList>
            <person name="Brown P.J.B."/>
            <person name="Buechlein A."/>
            <person name="Hemmerich C."/>
            <person name="Brun Y.V."/>
        </authorList>
    </citation>
    <scope>NUCLEOTIDE SEQUENCE [LARGE SCALE GENOMIC DNA]</scope>
    <source>
        <strain evidence="3">C19</strain>
    </source>
</reference>
<evidence type="ECO:0000313" key="3">
    <source>
        <dbReference type="Proteomes" id="UP000006512"/>
    </source>
</evidence>
<proteinExistence type="predicted"/>
<accession>F4QKM0</accession>
<keyword evidence="2" id="KW-0121">Carboxypeptidase</keyword>
<dbReference type="Proteomes" id="UP000006512">
    <property type="component" value="Unassembled WGS sequence"/>
</dbReference>
<dbReference type="InterPro" id="IPR050789">
    <property type="entry name" value="Diverse_Enzym_Activities"/>
</dbReference>
<keyword evidence="2" id="KW-0378">Hydrolase</keyword>
<dbReference type="GO" id="GO:0009002">
    <property type="term" value="F:serine-type D-Ala-D-Ala carboxypeptidase activity"/>
    <property type="evidence" value="ECO:0007669"/>
    <property type="project" value="UniProtKB-EC"/>
</dbReference>
<dbReference type="EMBL" id="GL883077">
    <property type="protein sequence ID" value="EGF93322.1"/>
    <property type="molecule type" value="Genomic_DNA"/>
</dbReference>
<dbReference type="PANTHER" id="PTHR43283">
    <property type="entry name" value="BETA-LACTAMASE-RELATED"/>
    <property type="match status" value="1"/>
</dbReference>
<keyword evidence="2" id="KW-0645">Protease</keyword>
<dbReference type="InterPro" id="IPR001466">
    <property type="entry name" value="Beta-lactam-related"/>
</dbReference>
<dbReference type="Pfam" id="PF00144">
    <property type="entry name" value="Beta-lactamase"/>
    <property type="match status" value="1"/>
</dbReference>
<dbReference type="Gene3D" id="3.40.710.10">
    <property type="entry name" value="DD-peptidase/beta-lactamase superfamily"/>
    <property type="match status" value="1"/>
</dbReference>
<gene>
    <name evidence="2" type="ORF">ABI_17620</name>
</gene>
<dbReference type="InterPro" id="IPR012338">
    <property type="entry name" value="Beta-lactam/transpept-like"/>
</dbReference>
<evidence type="ECO:0000259" key="1">
    <source>
        <dbReference type="Pfam" id="PF00144"/>
    </source>
</evidence>
<dbReference type="eggNOG" id="COG1680">
    <property type="taxonomic scope" value="Bacteria"/>
</dbReference>
<sequence>MWLFRLVAFAAAIVCAAVFVPWDVGYAYFAPLPQTVQAQVDDAHRHGMDGVIVYVDQAGKAPAFYAAGWKDRNAKAPADPHALFKIASISKLYIAVAAAKLAEDKRLSLDGTLAEYLPDLAGRIANADRITLRMLLQHRSGIPNFTDVPGYWDRPRDSAESLGLILGKPADFKPGSRHSYSNTNYVLVGAILDKVLGYSHRDYIKAEILTPLGLTHTYGQLSDVNPADVVSGYIIGYDGDLKSFDYVNPGGSMVATAQDVGVFLRALNNGALLDDNEQAIYSSIYDYEHTGLLPGYQSIARYHKDIDTVVVQFVSTSGGNAWTKSEVIYKRIIRTVRKAT</sequence>